<proteinExistence type="predicted"/>
<sequence length="201" mass="22011">MLSSKDELFVLGEIQLEEGEIGVEGGRESIDMSSIGRKESRNQDDEKGFWITKHSKHYRRALREMESWRALGSIGNPPKSAKILIRGSSSGLNSSGRQRVVRSWVQSLGPAVGALLETHVHESNLHSVLEAMALGWSSIGRKDLADVESKSVSGGLLKDGAVDFVWGVGACNRNELHSFLCLCSKYRGGEKSSLEESSYDC</sequence>
<name>A0A3P6GI94_BRAOL</name>
<organism evidence="1">
    <name type="scientific">Brassica oleracea</name>
    <name type="common">Wild cabbage</name>
    <dbReference type="NCBI Taxonomy" id="3712"/>
    <lineage>
        <taxon>Eukaryota</taxon>
        <taxon>Viridiplantae</taxon>
        <taxon>Streptophyta</taxon>
        <taxon>Embryophyta</taxon>
        <taxon>Tracheophyta</taxon>
        <taxon>Spermatophyta</taxon>
        <taxon>Magnoliopsida</taxon>
        <taxon>eudicotyledons</taxon>
        <taxon>Gunneridae</taxon>
        <taxon>Pentapetalae</taxon>
        <taxon>rosids</taxon>
        <taxon>malvids</taxon>
        <taxon>Brassicales</taxon>
        <taxon>Brassicaceae</taxon>
        <taxon>Brassiceae</taxon>
        <taxon>Brassica</taxon>
    </lineage>
</organism>
<reference evidence="1" key="1">
    <citation type="submission" date="2018-11" db="EMBL/GenBank/DDBJ databases">
        <authorList>
            <consortium name="Genoscope - CEA"/>
            <person name="William W."/>
        </authorList>
    </citation>
    <scope>NUCLEOTIDE SEQUENCE</scope>
</reference>
<gene>
    <name evidence="1" type="ORF">BOLC8T49061H</name>
</gene>
<dbReference type="AlphaFoldDB" id="A0A3P6GI94"/>
<dbReference type="EMBL" id="LR031879">
    <property type="protein sequence ID" value="VDD55832.1"/>
    <property type="molecule type" value="Genomic_DNA"/>
</dbReference>
<accession>A0A3P6GI94</accession>
<evidence type="ECO:0000313" key="1">
    <source>
        <dbReference type="EMBL" id="VDD55832.1"/>
    </source>
</evidence>
<protein>
    <submittedName>
        <fullName evidence="1">Uncharacterized protein</fullName>
    </submittedName>
</protein>